<name>A0ABW9KN00_9BACT</name>
<dbReference type="Proteomes" id="UP001634747">
    <property type="component" value="Unassembled WGS sequence"/>
</dbReference>
<comment type="subcellular location">
    <subcellularLocation>
        <location evidence="1">Membrane</location>
        <topology evidence="1">Single-pass membrane protein</topology>
    </subcellularLocation>
</comment>
<feature type="region of interest" description="Disordered" evidence="5">
    <location>
        <begin position="58"/>
        <end position="79"/>
    </location>
</feature>
<reference evidence="7 8" key="1">
    <citation type="submission" date="2024-12" db="EMBL/GenBank/DDBJ databases">
        <authorList>
            <person name="Lee Y."/>
        </authorList>
    </citation>
    <scope>NUCLEOTIDE SEQUENCE [LARGE SCALE GENOMIC DNA]</scope>
    <source>
        <strain evidence="7 8">03SUJ4</strain>
    </source>
</reference>
<evidence type="ECO:0000256" key="6">
    <source>
        <dbReference type="SAM" id="Phobius"/>
    </source>
</evidence>
<feature type="transmembrane region" description="Helical" evidence="6">
    <location>
        <begin position="25"/>
        <end position="47"/>
    </location>
</feature>
<evidence type="ECO:0000256" key="1">
    <source>
        <dbReference type="ARBA" id="ARBA00004167"/>
    </source>
</evidence>
<keyword evidence="4 6" id="KW-0472">Membrane</keyword>
<evidence type="ECO:0000313" key="7">
    <source>
        <dbReference type="EMBL" id="MFN2976301.1"/>
    </source>
</evidence>
<keyword evidence="2 6" id="KW-0812">Transmembrane</keyword>
<accession>A0ABW9KN00</accession>
<dbReference type="Pfam" id="PF04228">
    <property type="entry name" value="Zn_peptidase"/>
    <property type="match status" value="1"/>
</dbReference>
<evidence type="ECO:0000256" key="5">
    <source>
        <dbReference type="SAM" id="MobiDB-lite"/>
    </source>
</evidence>
<evidence type="ECO:0000256" key="2">
    <source>
        <dbReference type="ARBA" id="ARBA00022692"/>
    </source>
</evidence>
<dbReference type="InterPro" id="IPR007343">
    <property type="entry name" value="Uncharacterised_pept_Zn_put"/>
</dbReference>
<evidence type="ECO:0000256" key="3">
    <source>
        <dbReference type="ARBA" id="ARBA00022989"/>
    </source>
</evidence>
<dbReference type="RefSeq" id="WP_263412214.1">
    <property type="nucleotide sequence ID" value="NZ_BAABBH010000001.1"/>
</dbReference>
<sequence>MEWTPGGMSNDVEDRRGDSGGGGGFLPFGGGGLGIIGVIVLVVLSLVTGHNFLGLLGVGGGTPQTQTRQSSGPVQESADEHRDTQLLSFVLDDAQKFWTEDLPQQMGRPYRHAKLVLFRNQTQSGCGAAQEATGPFYCPEDERVYIDLDFWDDLKRLGGNTADFSQAYVLAHELGHHVQNILGIEQKAQQMMQDRSQRSRASVELELQADCFAGVWGHSMQQRGKLDPDDLQEALKNAAAVGDDHIQKMERGTVSPESWTHGSSAERQGWFSRGMTTGDARQCNTFQAGPDGYQQ</sequence>
<dbReference type="PANTHER" id="PTHR30168">
    <property type="entry name" value="PUTATIVE MEMBRANE PROTEIN YPFJ"/>
    <property type="match status" value="1"/>
</dbReference>
<keyword evidence="3 6" id="KW-1133">Transmembrane helix</keyword>
<dbReference type="PANTHER" id="PTHR30168:SF0">
    <property type="entry name" value="INNER MEMBRANE PROTEIN"/>
    <property type="match status" value="1"/>
</dbReference>
<evidence type="ECO:0000256" key="4">
    <source>
        <dbReference type="ARBA" id="ARBA00023136"/>
    </source>
</evidence>
<organism evidence="7 8">
    <name type="scientific">Terriglobus aquaticus</name>
    <dbReference type="NCBI Taxonomy" id="940139"/>
    <lineage>
        <taxon>Bacteria</taxon>
        <taxon>Pseudomonadati</taxon>
        <taxon>Acidobacteriota</taxon>
        <taxon>Terriglobia</taxon>
        <taxon>Terriglobales</taxon>
        <taxon>Acidobacteriaceae</taxon>
        <taxon>Terriglobus</taxon>
    </lineage>
</organism>
<dbReference type="EMBL" id="JBJYXY010000001">
    <property type="protein sequence ID" value="MFN2976301.1"/>
    <property type="molecule type" value="Genomic_DNA"/>
</dbReference>
<protein>
    <submittedName>
        <fullName evidence="7">Neutral zinc metallopeptidase</fullName>
    </submittedName>
</protein>
<evidence type="ECO:0000313" key="8">
    <source>
        <dbReference type="Proteomes" id="UP001634747"/>
    </source>
</evidence>
<feature type="compositionally biased region" description="Polar residues" evidence="5">
    <location>
        <begin position="63"/>
        <end position="74"/>
    </location>
</feature>
<comment type="caution">
    <text evidence="7">The sequence shown here is derived from an EMBL/GenBank/DDBJ whole genome shotgun (WGS) entry which is preliminary data.</text>
</comment>
<gene>
    <name evidence="7" type="ORF">ACK2TP_11065</name>
</gene>
<keyword evidence="8" id="KW-1185">Reference proteome</keyword>
<proteinExistence type="predicted"/>